<dbReference type="EMBL" id="FJVC01000131">
    <property type="protein sequence ID" value="CZT43452.1"/>
    <property type="molecule type" value="Genomic_DNA"/>
</dbReference>
<name>A0A1E1M2X4_RHYSE</name>
<organism evidence="3 4">
    <name type="scientific">Rhynchosporium secalis</name>
    <name type="common">Barley scald fungus</name>
    <dbReference type="NCBI Taxonomy" id="38038"/>
    <lineage>
        <taxon>Eukaryota</taxon>
        <taxon>Fungi</taxon>
        <taxon>Dikarya</taxon>
        <taxon>Ascomycota</taxon>
        <taxon>Pezizomycotina</taxon>
        <taxon>Leotiomycetes</taxon>
        <taxon>Helotiales</taxon>
        <taxon>Ploettnerulaceae</taxon>
        <taxon>Rhynchosporium</taxon>
    </lineage>
</organism>
<evidence type="ECO:0000313" key="3">
    <source>
        <dbReference type="EMBL" id="CZT43452.1"/>
    </source>
</evidence>
<sequence>MDNHNHPSGLHKPRSLLKTLLRCLTPNLISDHCHTIARRSRSRQALLSDPIIIDACSGIDVLPRHTHRDISPTQPQKIKLPFRFGRSDPGTRIRPAIFYIVEDIVAVDGAGLVSYREAFNARYSRSPLFRDMIRKLSMVWCLSFYVIAGWFTVLVFTLPVKAVYAVYAVVWTGSFSVAGLLAVWTIYFVKGALREERVAEVEGRNGNTNGAESGRLISSEGERAPLLSSGA</sequence>
<evidence type="ECO:0000313" key="4">
    <source>
        <dbReference type="Proteomes" id="UP000177625"/>
    </source>
</evidence>
<keyword evidence="2" id="KW-0472">Membrane</keyword>
<keyword evidence="2" id="KW-0812">Transmembrane</keyword>
<dbReference type="AlphaFoldDB" id="A0A1E1M2X4"/>
<keyword evidence="2" id="KW-1133">Transmembrane helix</keyword>
<dbReference type="PANTHER" id="PTHR42024:SF1">
    <property type="entry name" value="AMINO ACID PERMEASE_ SLC12A DOMAIN-CONTAINING PROTEIN"/>
    <property type="match status" value="1"/>
</dbReference>
<reference evidence="4" key="1">
    <citation type="submission" date="2016-03" db="EMBL/GenBank/DDBJ databases">
        <authorList>
            <person name="Guldener U."/>
        </authorList>
    </citation>
    <scope>NUCLEOTIDE SEQUENCE [LARGE SCALE GENOMIC DNA]</scope>
</reference>
<feature type="transmembrane region" description="Helical" evidence="2">
    <location>
        <begin position="136"/>
        <end position="158"/>
    </location>
</feature>
<evidence type="ECO:0000256" key="2">
    <source>
        <dbReference type="SAM" id="Phobius"/>
    </source>
</evidence>
<feature type="region of interest" description="Disordered" evidence="1">
    <location>
        <begin position="204"/>
        <end position="231"/>
    </location>
</feature>
<protein>
    <submittedName>
        <fullName evidence="3">Uncharacterized protein</fullName>
    </submittedName>
</protein>
<dbReference type="Proteomes" id="UP000177625">
    <property type="component" value="Unassembled WGS sequence"/>
</dbReference>
<accession>A0A1E1M2X4</accession>
<dbReference type="PANTHER" id="PTHR42024">
    <property type="entry name" value="AMINO ACID PERMEASE_ SLC12A DOMAIN-CONTAINING PROTEIN"/>
    <property type="match status" value="1"/>
</dbReference>
<evidence type="ECO:0000256" key="1">
    <source>
        <dbReference type="SAM" id="MobiDB-lite"/>
    </source>
</evidence>
<proteinExistence type="predicted"/>
<dbReference type="PROSITE" id="PS01302">
    <property type="entry name" value="UPF0758"/>
    <property type="match status" value="1"/>
</dbReference>
<feature type="transmembrane region" description="Helical" evidence="2">
    <location>
        <begin position="164"/>
        <end position="189"/>
    </location>
</feature>
<gene>
    <name evidence="3" type="ORF">RSE6_03496</name>
</gene>
<dbReference type="InterPro" id="IPR020891">
    <property type="entry name" value="UPF0758_CS"/>
</dbReference>
<feature type="transmembrane region" description="Helical" evidence="2">
    <location>
        <begin position="96"/>
        <end position="115"/>
    </location>
</feature>
<keyword evidence="4" id="KW-1185">Reference proteome</keyword>